<evidence type="ECO:0000313" key="5">
    <source>
        <dbReference type="EMBL" id="CDJ67569.1"/>
    </source>
</evidence>
<organism evidence="5 6">
    <name type="scientific">Eimeria necatrix</name>
    <dbReference type="NCBI Taxonomy" id="51315"/>
    <lineage>
        <taxon>Eukaryota</taxon>
        <taxon>Sar</taxon>
        <taxon>Alveolata</taxon>
        <taxon>Apicomplexa</taxon>
        <taxon>Conoidasida</taxon>
        <taxon>Coccidia</taxon>
        <taxon>Eucoccidiorida</taxon>
        <taxon>Eimeriorina</taxon>
        <taxon>Eimeriidae</taxon>
        <taxon>Eimeria</taxon>
    </lineage>
</organism>
<protein>
    <recommendedName>
        <fullName evidence="7">Pentacotripeptide-repeat region of PRORP domain-containing protein</fullName>
    </recommendedName>
</protein>
<dbReference type="Proteomes" id="UP000030754">
    <property type="component" value="Unassembled WGS sequence"/>
</dbReference>
<feature type="signal peptide" evidence="4">
    <location>
        <begin position="1"/>
        <end position="30"/>
    </location>
</feature>
<feature type="region of interest" description="Disordered" evidence="3">
    <location>
        <begin position="830"/>
        <end position="861"/>
    </location>
</feature>
<keyword evidence="6" id="KW-1185">Reference proteome</keyword>
<dbReference type="VEuPathDB" id="ToxoDB:ENH_00039470"/>
<feature type="compositionally biased region" description="Polar residues" evidence="3">
    <location>
        <begin position="103"/>
        <end position="116"/>
    </location>
</feature>
<dbReference type="OrthoDB" id="185373at2759"/>
<dbReference type="AlphaFoldDB" id="U6MYK8"/>
<evidence type="ECO:0000256" key="4">
    <source>
        <dbReference type="SAM" id="SignalP"/>
    </source>
</evidence>
<evidence type="ECO:0000256" key="3">
    <source>
        <dbReference type="SAM" id="MobiDB-lite"/>
    </source>
</evidence>
<reference evidence="5" key="2">
    <citation type="submission" date="2013-10" db="EMBL/GenBank/DDBJ databases">
        <authorList>
            <person name="Aslett M."/>
        </authorList>
    </citation>
    <scope>NUCLEOTIDE SEQUENCE [LARGE SCALE GENOMIC DNA]</scope>
    <source>
        <strain evidence="5">Houghton</strain>
    </source>
</reference>
<feature type="compositionally biased region" description="Low complexity" evidence="3">
    <location>
        <begin position="369"/>
        <end position="390"/>
    </location>
</feature>
<dbReference type="InterPro" id="IPR011990">
    <property type="entry name" value="TPR-like_helical_dom_sf"/>
</dbReference>
<dbReference type="PANTHER" id="PTHR47932">
    <property type="entry name" value="ATPASE EXPRESSION PROTEIN 3"/>
    <property type="match status" value="1"/>
</dbReference>
<dbReference type="PROSITE" id="PS51375">
    <property type="entry name" value="PPR"/>
    <property type="match status" value="2"/>
</dbReference>
<evidence type="ECO:0000256" key="2">
    <source>
        <dbReference type="PROSITE-ProRule" id="PRU00708"/>
    </source>
</evidence>
<dbReference type="GeneID" id="25474105"/>
<keyword evidence="1" id="KW-0677">Repeat</keyword>
<sequence length="877" mass="95107">MHSKSCSVALATRPLLLLLLLQLQQQQYQAATAARLECPTLSGALRFQTLRGLTLGFLSPAVQWGVPVYRRSRCCIRNETFESCRRYSGSSGPLGATDRHLEQSSSHFLRSATAGNSHSSQLQQQEKHQQADDTPQIDLARALQLLEAASTGGPPIGEVGALWVSSGVKNPPGSPKRQGMGEKKRLAVIFNCMLHACERQGDSLGGFEVYKQMRASGAPPDDATFHSIASLMERAGEYHGMLKLLEHIKEEGHEPSLAVLSLAVSSCSKAGAASAALQLAQQLQRRIRAAAAAVAPAAAAAVATAAAGLQHAGEAVARAAEALQQALPSSVYTALICCCVKAGRYEKAIQLYADFCALRHHQEVLQQRVAQQQHQQSSQQQKKQPQQQQQDSGELEPEMLQHLQQLLQRDSYLPTAPLVNAAIAAATATGRLQLAMSIFQRDLLGLQQQQQQHGQDHLNDEIFGSFSAAEAHAPTTETFLSLLAAAAQQQSSSTVDALLREFEEQQQQRQQQQLLPLDAAAVYAAAAEALAVGGRWREGLQLLVHSHAERQQQQQQTLQQMQHLIGTQQQLHQQQLQQLQPLLQAFPPFGSVAPYLTLLRCCAAAAAPREALGVLRLLQQRHQQQLQVFDLQQQLQKGQHDSLLAAAAAVPPEFPLNAFAEVMAAAAAAADWQLLISVVAEFESPKVQQQSAAAAAAAAAFNAQSVAEASELCSPLTSPCGDKAAATAAAARAAAALSQQHIPLEQRVRVAALKLLGLLHTGNLRDAADQRRQLLLLLERPSNKCSISTLSSPGSVNAVKAEPEHQEQLEISEEDPLISDSLKLAEKLLGPAQQQPRTKPDSRRRLQEDHGISQKQRVEHHQKLLSQQIRQYYESQN</sequence>
<dbReference type="Pfam" id="PF01535">
    <property type="entry name" value="PPR"/>
    <property type="match status" value="2"/>
</dbReference>
<dbReference type="InterPro" id="IPR002885">
    <property type="entry name" value="PPR_rpt"/>
</dbReference>
<feature type="repeat" description="PPR" evidence="2">
    <location>
        <begin position="186"/>
        <end position="220"/>
    </location>
</feature>
<dbReference type="NCBIfam" id="TIGR00756">
    <property type="entry name" value="PPR"/>
    <property type="match status" value="2"/>
</dbReference>
<dbReference type="PANTHER" id="PTHR47932:SF44">
    <property type="entry name" value="MIOREX COMPLEX COMPONENT 1"/>
    <property type="match status" value="1"/>
</dbReference>
<evidence type="ECO:0008006" key="7">
    <source>
        <dbReference type="Google" id="ProtNLM"/>
    </source>
</evidence>
<proteinExistence type="predicted"/>
<dbReference type="EMBL" id="HG724583">
    <property type="protein sequence ID" value="CDJ67569.1"/>
    <property type="molecule type" value="Genomic_DNA"/>
</dbReference>
<evidence type="ECO:0000256" key="1">
    <source>
        <dbReference type="ARBA" id="ARBA00022737"/>
    </source>
</evidence>
<feature type="region of interest" description="Disordered" evidence="3">
    <location>
        <begin position="86"/>
        <end position="134"/>
    </location>
</feature>
<feature type="region of interest" description="Disordered" evidence="3">
    <location>
        <begin position="369"/>
        <end position="394"/>
    </location>
</feature>
<feature type="repeat" description="PPR" evidence="2">
    <location>
        <begin position="221"/>
        <end position="255"/>
    </location>
</feature>
<reference evidence="5" key="1">
    <citation type="submission" date="2013-10" db="EMBL/GenBank/DDBJ databases">
        <title>Genomic analysis of the causative agents of coccidiosis in chickens.</title>
        <authorList>
            <person name="Reid A.J."/>
            <person name="Blake D."/>
            <person name="Billington K."/>
            <person name="Browne H."/>
            <person name="Dunn M."/>
            <person name="Hung S."/>
            <person name="Kawahara F."/>
            <person name="Miranda-Saavedra D."/>
            <person name="Mourier T."/>
            <person name="Nagra H."/>
            <person name="Otto T.D."/>
            <person name="Rawlings N."/>
            <person name="Sanchez A."/>
            <person name="Sanders M."/>
            <person name="Subramaniam C."/>
            <person name="Tay Y."/>
            <person name="Dear P."/>
            <person name="Doerig C."/>
            <person name="Gruber A."/>
            <person name="Parkinson J."/>
            <person name="Shirley M."/>
            <person name="Wan K.L."/>
            <person name="Berriman M."/>
            <person name="Tomley F."/>
            <person name="Pain A."/>
        </authorList>
    </citation>
    <scope>NUCLEOTIDE SEQUENCE [LARGE SCALE GENOMIC DNA]</scope>
    <source>
        <strain evidence="5">Houghton</strain>
    </source>
</reference>
<dbReference type="Gene3D" id="1.25.40.10">
    <property type="entry name" value="Tetratricopeptide repeat domain"/>
    <property type="match status" value="2"/>
</dbReference>
<evidence type="ECO:0000313" key="6">
    <source>
        <dbReference type="Proteomes" id="UP000030754"/>
    </source>
</evidence>
<dbReference type="RefSeq" id="XP_013436036.1">
    <property type="nucleotide sequence ID" value="XM_013580582.1"/>
</dbReference>
<name>U6MYK8_9EIME</name>
<gene>
    <name evidence="5" type="ORF">ENH_00039470</name>
</gene>
<accession>U6MYK8</accession>
<feature type="compositionally biased region" description="Basic and acidic residues" evidence="3">
    <location>
        <begin position="838"/>
        <end position="861"/>
    </location>
</feature>
<keyword evidence="4" id="KW-0732">Signal</keyword>
<feature type="chain" id="PRO_5004674135" description="Pentacotripeptide-repeat region of PRORP domain-containing protein" evidence="4">
    <location>
        <begin position="31"/>
        <end position="877"/>
    </location>
</feature>